<keyword evidence="3" id="KW-1185">Reference proteome</keyword>
<reference evidence="2" key="2">
    <citation type="submission" date="2020-09" db="EMBL/GenBank/DDBJ databases">
        <authorList>
            <person name="Sun Q."/>
            <person name="Kim S."/>
        </authorList>
    </citation>
    <scope>NUCLEOTIDE SEQUENCE</scope>
    <source>
        <strain evidence="2">KCTC 32255</strain>
    </source>
</reference>
<name>A0A918PEB5_9SPHN</name>
<sequence>MKTKPFLLATAGSTVDNRTIDDKMLKEMASSYDPKTYGARLNIEHIRGISGDKPFRSYGDVIELSTAEVEVNFNGKTEKRLGLFGVLDVTDDAKALNDAGQKVYPSIEIEPNFAGKGFAYLMGCALTDSPAAIATDRLAFNRHLPGTIQLSRDVSALIEFAADADPADGTGLFASLKSVLDGFAAKIAPPKAEEKPSSEPEAKPGALDFAQLTPLLEQLTGTIDKQFTTLRTEFRTEVDGLAVQLAAFKQERESEPAPTYKRRPLANGQNGNFAKTDC</sequence>
<dbReference type="AlphaFoldDB" id="A0A918PEB5"/>
<accession>A0A918PEB5</accession>
<proteinExistence type="predicted"/>
<dbReference type="EMBL" id="BMZA01000004">
    <property type="protein sequence ID" value="GGZ02782.1"/>
    <property type="molecule type" value="Genomic_DNA"/>
</dbReference>
<organism evidence="2 3">
    <name type="scientific">Novosphingobium colocasiae</name>
    <dbReference type="NCBI Taxonomy" id="1256513"/>
    <lineage>
        <taxon>Bacteria</taxon>
        <taxon>Pseudomonadati</taxon>
        <taxon>Pseudomonadota</taxon>
        <taxon>Alphaproteobacteria</taxon>
        <taxon>Sphingomonadales</taxon>
        <taxon>Sphingomonadaceae</taxon>
        <taxon>Novosphingobium</taxon>
    </lineage>
</organism>
<evidence type="ECO:0000313" key="3">
    <source>
        <dbReference type="Proteomes" id="UP000648075"/>
    </source>
</evidence>
<reference evidence="2" key="1">
    <citation type="journal article" date="2014" name="Int. J. Syst. Evol. Microbiol.">
        <title>Complete genome sequence of Corynebacterium casei LMG S-19264T (=DSM 44701T), isolated from a smear-ripened cheese.</title>
        <authorList>
            <consortium name="US DOE Joint Genome Institute (JGI-PGF)"/>
            <person name="Walter F."/>
            <person name="Albersmeier A."/>
            <person name="Kalinowski J."/>
            <person name="Ruckert C."/>
        </authorList>
    </citation>
    <scope>NUCLEOTIDE SEQUENCE</scope>
    <source>
        <strain evidence="2">KCTC 32255</strain>
    </source>
</reference>
<dbReference type="RefSeq" id="WP_189620776.1">
    <property type="nucleotide sequence ID" value="NZ_BMZA01000004.1"/>
</dbReference>
<evidence type="ECO:0000313" key="2">
    <source>
        <dbReference type="EMBL" id="GGZ02782.1"/>
    </source>
</evidence>
<protein>
    <submittedName>
        <fullName evidence="2">Phage capsid scaffolding protein</fullName>
    </submittedName>
</protein>
<dbReference type="InterPro" id="IPR009228">
    <property type="entry name" value="Capsid_scaffold_GpO"/>
</dbReference>
<feature type="compositionally biased region" description="Polar residues" evidence="1">
    <location>
        <begin position="267"/>
        <end position="278"/>
    </location>
</feature>
<evidence type="ECO:0000256" key="1">
    <source>
        <dbReference type="SAM" id="MobiDB-lite"/>
    </source>
</evidence>
<feature type="region of interest" description="Disordered" evidence="1">
    <location>
        <begin position="251"/>
        <end position="278"/>
    </location>
</feature>
<gene>
    <name evidence="2" type="primary">O</name>
    <name evidence="2" type="ORF">GCM10011614_17320</name>
</gene>
<dbReference type="Pfam" id="PF05929">
    <property type="entry name" value="Phage_GPO"/>
    <property type="match status" value="1"/>
</dbReference>
<comment type="caution">
    <text evidence="2">The sequence shown here is derived from an EMBL/GenBank/DDBJ whole genome shotgun (WGS) entry which is preliminary data.</text>
</comment>
<dbReference type="Proteomes" id="UP000648075">
    <property type="component" value="Unassembled WGS sequence"/>
</dbReference>